<organism evidence="2 3">
    <name type="scientific">Virgibacillus kapii</name>
    <dbReference type="NCBI Taxonomy" id="1638645"/>
    <lineage>
        <taxon>Bacteria</taxon>
        <taxon>Bacillati</taxon>
        <taxon>Bacillota</taxon>
        <taxon>Bacilli</taxon>
        <taxon>Bacillales</taxon>
        <taxon>Bacillaceae</taxon>
        <taxon>Virgibacillus</taxon>
    </lineage>
</organism>
<protein>
    <recommendedName>
        <fullName evidence="1">HTH cro/C1-type domain-containing protein</fullName>
    </recommendedName>
</protein>
<name>A0ABQ2D767_9BACI</name>
<sequence>MKLVIDKLIEEKGLKMGYVAKKIGVNRDTVSNWCYNRSMPRLDVANELAKVLQVDINDLFEE</sequence>
<reference evidence="3" key="1">
    <citation type="journal article" date="2019" name="Int. J. Syst. Evol. Microbiol.">
        <title>The Global Catalogue of Microorganisms (GCM) 10K type strain sequencing project: providing services to taxonomists for standard genome sequencing and annotation.</title>
        <authorList>
            <consortium name="The Broad Institute Genomics Platform"/>
            <consortium name="The Broad Institute Genome Sequencing Center for Infectious Disease"/>
            <person name="Wu L."/>
            <person name="Ma J."/>
        </authorList>
    </citation>
    <scope>NUCLEOTIDE SEQUENCE [LARGE SCALE GENOMIC DNA]</scope>
    <source>
        <strain evidence="3">JCM 30071</strain>
    </source>
</reference>
<dbReference type="Proteomes" id="UP000634435">
    <property type="component" value="Unassembled WGS sequence"/>
</dbReference>
<accession>A0ABQ2D767</accession>
<comment type="caution">
    <text evidence="2">The sequence shown here is derived from an EMBL/GenBank/DDBJ whole genome shotgun (WGS) entry which is preliminary data.</text>
</comment>
<dbReference type="SMART" id="SM00530">
    <property type="entry name" value="HTH_XRE"/>
    <property type="match status" value="1"/>
</dbReference>
<gene>
    <name evidence="2" type="ORF">GCM10007111_08070</name>
</gene>
<keyword evidence="3" id="KW-1185">Reference proteome</keyword>
<proteinExistence type="predicted"/>
<evidence type="ECO:0000313" key="3">
    <source>
        <dbReference type="Proteomes" id="UP000634435"/>
    </source>
</evidence>
<dbReference type="InterPro" id="IPR001387">
    <property type="entry name" value="Cro/C1-type_HTH"/>
</dbReference>
<evidence type="ECO:0000259" key="1">
    <source>
        <dbReference type="PROSITE" id="PS50943"/>
    </source>
</evidence>
<dbReference type="RefSeq" id="WP_188942089.1">
    <property type="nucleotide sequence ID" value="NZ_BMPN01000001.1"/>
</dbReference>
<dbReference type="EMBL" id="BMPN01000001">
    <property type="protein sequence ID" value="GGJ48395.1"/>
    <property type="molecule type" value="Genomic_DNA"/>
</dbReference>
<dbReference type="Gene3D" id="1.10.260.40">
    <property type="entry name" value="lambda repressor-like DNA-binding domains"/>
    <property type="match status" value="1"/>
</dbReference>
<dbReference type="Pfam" id="PF01381">
    <property type="entry name" value="HTH_3"/>
    <property type="match status" value="1"/>
</dbReference>
<dbReference type="InterPro" id="IPR010982">
    <property type="entry name" value="Lambda_DNA-bd_dom_sf"/>
</dbReference>
<dbReference type="PROSITE" id="PS50943">
    <property type="entry name" value="HTH_CROC1"/>
    <property type="match status" value="1"/>
</dbReference>
<evidence type="ECO:0000313" key="2">
    <source>
        <dbReference type="EMBL" id="GGJ48395.1"/>
    </source>
</evidence>
<feature type="domain" description="HTH cro/C1-type" evidence="1">
    <location>
        <begin position="5"/>
        <end position="59"/>
    </location>
</feature>
<dbReference type="SUPFAM" id="SSF47413">
    <property type="entry name" value="lambda repressor-like DNA-binding domains"/>
    <property type="match status" value="1"/>
</dbReference>
<dbReference type="CDD" id="cd00093">
    <property type="entry name" value="HTH_XRE"/>
    <property type="match status" value="1"/>
</dbReference>